<dbReference type="InterPro" id="IPR009060">
    <property type="entry name" value="UBA-like_sf"/>
</dbReference>
<protein>
    <recommendedName>
        <fullName evidence="14">Ubiquitin carboxyl-terminal hydrolase</fullName>
        <ecNumber evidence="14">3.4.19.12</ecNumber>
    </recommendedName>
</protein>
<keyword evidence="10 12" id="KW-0862">Zinc</keyword>
<evidence type="ECO:0000256" key="3">
    <source>
        <dbReference type="ARBA" id="ARBA00022670"/>
    </source>
</evidence>
<organism evidence="18 19">
    <name type="scientific">Wuchereria bancrofti</name>
    <dbReference type="NCBI Taxonomy" id="6293"/>
    <lineage>
        <taxon>Eukaryota</taxon>
        <taxon>Metazoa</taxon>
        <taxon>Ecdysozoa</taxon>
        <taxon>Nematoda</taxon>
        <taxon>Chromadorea</taxon>
        <taxon>Rhabditida</taxon>
        <taxon>Spirurina</taxon>
        <taxon>Spiruromorpha</taxon>
        <taxon>Filarioidea</taxon>
        <taxon>Onchocercidae</taxon>
        <taxon>Wuchereria</taxon>
    </lineage>
</organism>
<keyword evidence="8 14" id="KW-0378">Hydrolase</keyword>
<keyword evidence="19" id="KW-1185">Reference proteome</keyword>
<dbReference type="PANTHER" id="PTHR24006:SF664">
    <property type="entry name" value="UBIQUITIN CARBOXYL-TERMINAL HYDROLASE"/>
    <property type="match status" value="1"/>
</dbReference>
<dbReference type="InParanoid" id="A0A3P7FER0"/>
<keyword evidence="5" id="KW-0677">Repeat</keyword>
<feature type="binding site" evidence="12">
    <location>
        <position position="240"/>
    </location>
    <ligand>
        <name>Zn(2+)</name>
        <dbReference type="ChEBI" id="CHEBI:29105"/>
    </ligand>
</feature>
<dbReference type="Gene3D" id="3.30.40.10">
    <property type="entry name" value="Zinc/RING finger domain, C3HC4 (zinc finger)"/>
    <property type="match status" value="2"/>
</dbReference>
<proteinExistence type="inferred from homology"/>
<comment type="catalytic activity">
    <reaction evidence="1 14">
        <text>Thiol-dependent hydrolysis of ester, thioester, amide, peptide and isopeptide bonds formed by the C-terminal Gly of ubiquitin (a 76-residue protein attached to proteins as an intracellular targeting signal).</text>
        <dbReference type="EC" id="3.4.19.12"/>
    </reaction>
</comment>
<dbReference type="InterPro" id="IPR015940">
    <property type="entry name" value="UBA"/>
</dbReference>
<feature type="active site" description="Proton acceptor" evidence="11">
    <location>
        <position position="842"/>
    </location>
</feature>
<dbReference type="InterPro" id="IPR013083">
    <property type="entry name" value="Znf_RING/FYVE/PHD"/>
</dbReference>
<dbReference type="InterPro" id="IPR016652">
    <property type="entry name" value="Ubiquitinyl_hydrolase"/>
</dbReference>
<gene>
    <name evidence="18" type="ORF">WBA_LOCUS2724</name>
</gene>
<dbReference type="PROSITE" id="PS00973">
    <property type="entry name" value="USP_2"/>
    <property type="match status" value="1"/>
</dbReference>
<dbReference type="GO" id="GO:0006508">
    <property type="term" value="P:proteolysis"/>
    <property type="evidence" value="ECO:0007669"/>
    <property type="project" value="UniProtKB-KW"/>
</dbReference>
<evidence type="ECO:0000259" key="16">
    <source>
        <dbReference type="PROSITE" id="PS50235"/>
    </source>
</evidence>
<feature type="active site" description="Nucleophile" evidence="11">
    <location>
        <position position="422"/>
    </location>
</feature>
<evidence type="ECO:0000259" key="15">
    <source>
        <dbReference type="PROSITE" id="PS50030"/>
    </source>
</evidence>
<dbReference type="InterPro" id="IPR001607">
    <property type="entry name" value="Znf_UBP"/>
</dbReference>
<comment type="similarity">
    <text evidence="2 14">Belongs to the peptidase C19 family.</text>
</comment>
<evidence type="ECO:0000256" key="7">
    <source>
        <dbReference type="ARBA" id="ARBA00022786"/>
    </source>
</evidence>
<dbReference type="Gene3D" id="3.90.70.10">
    <property type="entry name" value="Cysteine proteinases"/>
    <property type="match status" value="1"/>
</dbReference>
<evidence type="ECO:0000256" key="5">
    <source>
        <dbReference type="ARBA" id="ARBA00022737"/>
    </source>
</evidence>
<evidence type="ECO:0000256" key="11">
    <source>
        <dbReference type="PIRSR" id="PIRSR016308-1"/>
    </source>
</evidence>
<evidence type="ECO:0000259" key="17">
    <source>
        <dbReference type="PROSITE" id="PS50271"/>
    </source>
</evidence>
<dbReference type="CDD" id="cd14327">
    <property type="entry name" value="UBA_atUPL1_2_like"/>
    <property type="match status" value="1"/>
</dbReference>
<dbReference type="EC" id="3.4.19.12" evidence="14"/>
<keyword evidence="3 14" id="KW-0645">Protease</keyword>
<dbReference type="SUPFAM" id="SSF46934">
    <property type="entry name" value="UBA-like"/>
    <property type="match status" value="1"/>
</dbReference>
<feature type="binding site" evidence="12">
    <location>
        <position position="235"/>
    </location>
    <ligand>
        <name>Zn(2+)</name>
        <dbReference type="ChEBI" id="CHEBI:29105"/>
    </ligand>
</feature>
<dbReference type="GO" id="GO:0008270">
    <property type="term" value="F:zinc ion binding"/>
    <property type="evidence" value="ECO:0007669"/>
    <property type="project" value="UniProtKB-KW"/>
</dbReference>
<dbReference type="Pfam" id="PF17807">
    <property type="entry name" value="zf-UBP_var"/>
    <property type="match status" value="1"/>
</dbReference>
<dbReference type="Gene3D" id="1.10.8.10">
    <property type="entry name" value="DNA helicase RuvA subunit, C-terminal domain"/>
    <property type="match status" value="2"/>
</dbReference>
<feature type="binding site" evidence="12">
    <location>
        <position position="274"/>
    </location>
    <ligand>
        <name>Zn(2+)</name>
        <dbReference type="ChEBI" id="CHEBI:29105"/>
    </ligand>
</feature>
<dbReference type="SUPFAM" id="SSF57850">
    <property type="entry name" value="RING/U-box"/>
    <property type="match status" value="1"/>
</dbReference>
<dbReference type="InterPro" id="IPR038765">
    <property type="entry name" value="Papain-like_cys_pep_sf"/>
</dbReference>
<evidence type="ECO:0000256" key="13">
    <source>
        <dbReference type="PROSITE-ProRule" id="PRU00502"/>
    </source>
</evidence>
<dbReference type="GO" id="GO:0005829">
    <property type="term" value="C:cytosol"/>
    <property type="evidence" value="ECO:0007669"/>
    <property type="project" value="TreeGrafter"/>
</dbReference>
<feature type="domain" description="UBA" evidence="15">
    <location>
        <begin position="752"/>
        <end position="792"/>
    </location>
</feature>
<reference evidence="18 19" key="1">
    <citation type="submission" date="2018-11" db="EMBL/GenBank/DDBJ databases">
        <authorList>
            <consortium name="Pathogen Informatics"/>
        </authorList>
    </citation>
    <scope>NUCLEOTIDE SEQUENCE [LARGE SCALE GENOMIC DNA]</scope>
</reference>
<sequence>MLTRKSLGKIGENLLVEMAEICETSSSSSADRWSEMDVASKICSLTYRPPTLGDKIFKDECGLYVCLEGFSGFCTDHAMGYYKRTARKGFLWCKQVKKMLPETEEPQDKVTKIDDVYASFTLSVSMNSKCFDELCLLQLAIGVEGGFNSGPKYEIESEYAVVLFPDFDAKVPLSRLTPKLTEVCHKIIENEGVQRQEIIEEGINVWEGEARVNTKHLNLEQMDNGKRIPPWGWKCEEEGCELKENLWLNLTDGAVMCGRSQYIQEGVMSKGRNHARLHFDLTGYPLVVKLGTITKDDADVFSYDEDESVRDPNLKKHLIHFGIDMDKTEKTEKSTLEMELDLNQNFLLVGSPWFTPLIFVGVSMLSRLALKASEDASCLFRHCSVVAVVIPWEWEMCQEDGANLELVYGPGLTGIINIGSSCYISATLQMLLQIPDFVQAYGIECEKHFLNVAILDSHYDFNCQTAKVFSSLLSGEFSQKDSDCNGIKPVQFRKIASRGNAEFSSTRQQDVDEYIRLLFDRIDEFMKKSKPVDAVRFKLEQRLEDKATNRVRYSYTEEVVLSLNVPEKSASEQPVKTLETEAPIRPTVSFAECLSATFGKQHIDDFRSPITDEVKGAIEQYSIATFPDYLIIQLKKFTLAEDYSVKKLDVNVEMPDEINLGAVRGYGKQPEEMLLPHASSKSELTLGRPLPGIDPDVFEKLCKSGITPEAARRAIHITKNTGFDAALDWYMRSVGDRDINEEHPDLWSKASDVDGIAIEQLTNLGFSVYQARYALQKVNTGINDAADWLFSNVDTIPPEKKDEEIKDYFFSVEVPKECRDGKEHYRLIGFISHMGSSPLSGHYVAHMKKDSKWYLFNDEKVALSQNPPTLLGYVYLYERCCDPEVTPCDD</sequence>
<keyword evidence="7 14" id="KW-0833">Ubl conjugation pathway</keyword>
<evidence type="ECO:0000313" key="19">
    <source>
        <dbReference type="Proteomes" id="UP000270924"/>
    </source>
</evidence>
<feature type="domain" description="USP" evidence="16">
    <location>
        <begin position="413"/>
        <end position="880"/>
    </location>
</feature>
<dbReference type="SMART" id="SM00290">
    <property type="entry name" value="ZnF_UBP"/>
    <property type="match status" value="1"/>
</dbReference>
<keyword evidence="9 14" id="KW-0788">Thiol protease</keyword>
<dbReference type="SUPFAM" id="SSF54001">
    <property type="entry name" value="Cysteine proteinases"/>
    <property type="match status" value="1"/>
</dbReference>
<dbReference type="Pfam" id="PF00443">
    <property type="entry name" value="UCH"/>
    <property type="match status" value="1"/>
</dbReference>
<evidence type="ECO:0000256" key="8">
    <source>
        <dbReference type="ARBA" id="ARBA00022801"/>
    </source>
</evidence>
<dbReference type="PROSITE" id="PS50030">
    <property type="entry name" value="UBA"/>
    <property type="match status" value="1"/>
</dbReference>
<dbReference type="InterPro" id="IPR041432">
    <property type="entry name" value="UBP13_Znf-UBP_var"/>
</dbReference>
<dbReference type="PIRSF" id="PIRSF016308">
    <property type="entry name" value="UBP"/>
    <property type="match status" value="1"/>
</dbReference>
<dbReference type="PROSITE" id="PS50235">
    <property type="entry name" value="USP_3"/>
    <property type="match status" value="1"/>
</dbReference>
<evidence type="ECO:0000313" key="18">
    <source>
        <dbReference type="EMBL" id="VDM09338.1"/>
    </source>
</evidence>
<dbReference type="InterPro" id="IPR001394">
    <property type="entry name" value="Peptidase_C19_UCH"/>
</dbReference>
<evidence type="ECO:0000256" key="10">
    <source>
        <dbReference type="ARBA" id="ARBA00022833"/>
    </source>
</evidence>
<dbReference type="FunFam" id="3.30.40.10:FF:000026">
    <property type="entry name" value="Ubiquitin carboxyl-terminal hydrolase"/>
    <property type="match status" value="1"/>
</dbReference>
<dbReference type="PROSITE" id="PS50271">
    <property type="entry name" value="ZF_UBP"/>
    <property type="match status" value="1"/>
</dbReference>
<evidence type="ECO:0000256" key="12">
    <source>
        <dbReference type="PIRSR" id="PIRSR016308-3"/>
    </source>
</evidence>
<dbReference type="InterPro" id="IPR050164">
    <property type="entry name" value="Peptidase_C19"/>
</dbReference>
<evidence type="ECO:0000256" key="2">
    <source>
        <dbReference type="ARBA" id="ARBA00009085"/>
    </source>
</evidence>
<dbReference type="PROSITE" id="PS00972">
    <property type="entry name" value="USP_1"/>
    <property type="match status" value="1"/>
</dbReference>
<feature type="binding site" evidence="12">
    <location>
        <position position="257"/>
    </location>
    <ligand>
        <name>Zn(2+)</name>
        <dbReference type="ChEBI" id="CHEBI:29105"/>
    </ligand>
</feature>
<name>A0A3P7FER0_WUCBA</name>
<dbReference type="Pfam" id="PF02148">
    <property type="entry name" value="zf-UBP"/>
    <property type="match status" value="1"/>
</dbReference>
<evidence type="ECO:0000256" key="9">
    <source>
        <dbReference type="ARBA" id="ARBA00022807"/>
    </source>
</evidence>
<feature type="domain" description="UBP-type" evidence="17">
    <location>
        <begin position="211"/>
        <end position="325"/>
    </location>
</feature>
<keyword evidence="6 13" id="KW-0863">Zinc-finger</keyword>
<dbReference type="PANTHER" id="PTHR24006">
    <property type="entry name" value="UBIQUITIN CARBOXYL-TERMINAL HYDROLASE"/>
    <property type="match status" value="1"/>
</dbReference>
<dbReference type="Proteomes" id="UP000270924">
    <property type="component" value="Unassembled WGS sequence"/>
</dbReference>
<accession>A0A3P7FER0</accession>
<dbReference type="EMBL" id="UYWW01000800">
    <property type="protein sequence ID" value="VDM09338.1"/>
    <property type="molecule type" value="Genomic_DNA"/>
</dbReference>
<dbReference type="AlphaFoldDB" id="A0A3P7FER0"/>
<dbReference type="GO" id="GO:0004843">
    <property type="term" value="F:cysteine-type deubiquitinase activity"/>
    <property type="evidence" value="ECO:0007669"/>
    <property type="project" value="UniProtKB-UniRule"/>
</dbReference>
<dbReference type="InterPro" id="IPR018200">
    <property type="entry name" value="USP_CS"/>
</dbReference>
<dbReference type="GO" id="GO:0005634">
    <property type="term" value="C:nucleus"/>
    <property type="evidence" value="ECO:0007669"/>
    <property type="project" value="TreeGrafter"/>
</dbReference>
<evidence type="ECO:0000256" key="1">
    <source>
        <dbReference type="ARBA" id="ARBA00000707"/>
    </source>
</evidence>
<dbReference type="InterPro" id="IPR028889">
    <property type="entry name" value="USP"/>
</dbReference>
<keyword evidence="4 12" id="KW-0479">Metal-binding</keyword>
<evidence type="ECO:0000256" key="4">
    <source>
        <dbReference type="ARBA" id="ARBA00022723"/>
    </source>
</evidence>
<evidence type="ECO:0000256" key="14">
    <source>
        <dbReference type="RuleBase" id="RU366025"/>
    </source>
</evidence>
<dbReference type="GO" id="GO:0016579">
    <property type="term" value="P:protein deubiquitination"/>
    <property type="evidence" value="ECO:0007669"/>
    <property type="project" value="InterPro"/>
</dbReference>
<dbReference type="OrthoDB" id="361536at2759"/>
<evidence type="ECO:0000256" key="6">
    <source>
        <dbReference type="ARBA" id="ARBA00022771"/>
    </source>
</evidence>